<dbReference type="STRING" id="715226.ABI_37710"/>
<keyword evidence="1" id="KW-0802">TPR repeat</keyword>
<dbReference type="Gene3D" id="1.25.40.10">
    <property type="entry name" value="Tetratricopeptide repeat domain"/>
    <property type="match status" value="2"/>
</dbReference>
<dbReference type="AlphaFoldDB" id="F4QRA1"/>
<dbReference type="EMBL" id="GL883079">
    <property type="protein sequence ID" value="EGF90738.1"/>
    <property type="molecule type" value="Genomic_DNA"/>
</dbReference>
<keyword evidence="3" id="KW-1185">Reference proteome</keyword>
<dbReference type="PROSITE" id="PS50005">
    <property type="entry name" value="TPR"/>
    <property type="match status" value="1"/>
</dbReference>
<feature type="repeat" description="TPR" evidence="1">
    <location>
        <begin position="109"/>
        <end position="142"/>
    </location>
</feature>
<accession>F4QRA1</accession>
<dbReference type="SUPFAM" id="SSF48452">
    <property type="entry name" value="TPR-like"/>
    <property type="match status" value="1"/>
</dbReference>
<sequence length="509" mass="55999">MTAAATRTDYRQLARQYEAAHDLPSALDAWQHALAEAPESIEIGRHLADIAFRLRLWDMAEKLLAHLILKGARDSVTVTAYAATLREQSRYDEAADLLKTLLGQTPEDSTLWEGLGAVMAAKGDSATAQIFFAEALRLDPNNFHALFNRGCALIDAGELREGLADVRTCAELFRDPTNKVSAGIVSAHTALALGDLKNGWNWFQARHKRGTQAEVHYALKVRLLTTTESLDGKHVFVSAEQGLGDEVLFGSLLPDIAAAIGPNGRLGIGVEPRLVPLFCRSFPNAIVVAHRTRTIDARILRDFLDFDLKRFDTYALVGDFLPVFRQTSEDFAHPKAFLKPDPERVAYWRRYFNGLDSQPKAGILWKSLKTGAERDRHFAGFGLWQDVVATSGVTFVNIQYGDSSVEMAAAHTAGLNIHTPEGIDLKDDLDDLAALCTALDVVIGPSNATTNIAAACGAQTWLVGGRHSWLRLGMEPFPWYPNVRYFETPGPGDWKPALDRVREALGQAL</sequence>
<evidence type="ECO:0000256" key="1">
    <source>
        <dbReference type="PROSITE-ProRule" id="PRU00339"/>
    </source>
</evidence>
<dbReference type="Proteomes" id="UP000006512">
    <property type="component" value="Unassembled WGS sequence"/>
</dbReference>
<dbReference type="Pfam" id="PF14559">
    <property type="entry name" value="TPR_19"/>
    <property type="match status" value="1"/>
</dbReference>
<dbReference type="InterPro" id="IPR019734">
    <property type="entry name" value="TPR_rpt"/>
</dbReference>
<evidence type="ECO:0000313" key="3">
    <source>
        <dbReference type="Proteomes" id="UP000006512"/>
    </source>
</evidence>
<name>F4QRA1_9CAUL</name>
<dbReference type="eggNOG" id="COG0859">
    <property type="taxonomic scope" value="Bacteria"/>
</dbReference>
<dbReference type="OrthoDB" id="6193797at2"/>
<dbReference type="InterPro" id="IPR011990">
    <property type="entry name" value="TPR-like_helical_dom_sf"/>
</dbReference>
<organism evidence="2 3">
    <name type="scientific">Asticcacaulis biprosthecium C19</name>
    <dbReference type="NCBI Taxonomy" id="715226"/>
    <lineage>
        <taxon>Bacteria</taxon>
        <taxon>Pseudomonadati</taxon>
        <taxon>Pseudomonadota</taxon>
        <taxon>Alphaproteobacteria</taxon>
        <taxon>Caulobacterales</taxon>
        <taxon>Caulobacteraceae</taxon>
        <taxon>Asticcacaulis</taxon>
    </lineage>
</organism>
<dbReference type="RefSeq" id="WP_006274552.1">
    <property type="nucleotide sequence ID" value="NZ_GL883079.1"/>
</dbReference>
<dbReference type="SMART" id="SM00028">
    <property type="entry name" value="TPR"/>
    <property type="match status" value="3"/>
</dbReference>
<reference evidence="3" key="1">
    <citation type="submission" date="2011-03" db="EMBL/GenBank/DDBJ databases">
        <title>Draft genome sequence of Brevundimonas diminuta.</title>
        <authorList>
            <person name="Brown P.J.B."/>
            <person name="Buechlein A."/>
            <person name="Hemmerich C."/>
            <person name="Brun Y.V."/>
        </authorList>
    </citation>
    <scope>NUCLEOTIDE SEQUENCE [LARGE SCALE GENOMIC DNA]</scope>
    <source>
        <strain evidence="3">C19</strain>
    </source>
</reference>
<gene>
    <name evidence="2" type="ORF">ABI_37710</name>
</gene>
<dbReference type="Gene3D" id="3.40.50.2000">
    <property type="entry name" value="Glycogen Phosphorylase B"/>
    <property type="match status" value="1"/>
</dbReference>
<proteinExistence type="predicted"/>
<dbReference type="eggNOG" id="COG0457">
    <property type="taxonomic scope" value="Bacteria"/>
</dbReference>
<protein>
    <submittedName>
        <fullName evidence="2">Tetratricopeptide repeat family protein</fullName>
    </submittedName>
</protein>
<dbReference type="SUPFAM" id="SSF53756">
    <property type="entry name" value="UDP-Glycosyltransferase/glycogen phosphorylase"/>
    <property type="match status" value="1"/>
</dbReference>
<evidence type="ECO:0000313" key="2">
    <source>
        <dbReference type="EMBL" id="EGF90738.1"/>
    </source>
</evidence>
<dbReference type="HOGENOM" id="CLU_010140_1_1_5"/>